<dbReference type="Pfam" id="PF24883">
    <property type="entry name" value="NPHP3_N"/>
    <property type="match status" value="1"/>
</dbReference>
<keyword evidence="1" id="KW-0677">Repeat</keyword>
<accession>A0A8H7F052</accession>
<dbReference type="PANTHER" id="PTHR10039:SF16">
    <property type="entry name" value="GPI INOSITOL-DEACYLASE"/>
    <property type="match status" value="1"/>
</dbReference>
<dbReference type="AlphaFoldDB" id="A0A8H7F052"/>
<dbReference type="EMBL" id="JABXXO010000009">
    <property type="protein sequence ID" value="KAF7770785.1"/>
    <property type="molecule type" value="Genomic_DNA"/>
</dbReference>
<dbReference type="Proteomes" id="UP000629468">
    <property type="component" value="Unassembled WGS sequence"/>
</dbReference>
<reference evidence="4 5" key="1">
    <citation type="journal article" name="Sci. Rep.">
        <title>Telomere-to-telomere assembled and centromere annotated genomes of the two main subspecies of the button mushroom Agaricus bisporus reveal especially polymorphic chromosome ends.</title>
        <authorList>
            <person name="Sonnenberg A.S.M."/>
            <person name="Sedaghat-Telgerd N."/>
            <person name="Lavrijssen B."/>
            <person name="Ohm R.A."/>
            <person name="Hendrickx P.M."/>
            <person name="Scholtmeijer K."/>
            <person name="Baars J.J.P."/>
            <person name="van Peer A."/>
        </authorList>
    </citation>
    <scope>NUCLEOTIDE SEQUENCE [LARGE SCALE GENOMIC DNA]</scope>
    <source>
        <strain evidence="4 5">H119_p4</strain>
    </source>
</reference>
<feature type="domain" description="Nephrocystin 3-like N-terminal" evidence="3">
    <location>
        <begin position="246"/>
        <end position="405"/>
    </location>
</feature>
<name>A0A8H7F052_AGABI</name>
<protein>
    <recommendedName>
        <fullName evidence="3">Nephrocystin 3-like N-terminal domain-containing protein</fullName>
    </recommendedName>
</protein>
<dbReference type="SUPFAM" id="SSF52540">
    <property type="entry name" value="P-loop containing nucleoside triphosphate hydrolases"/>
    <property type="match status" value="1"/>
</dbReference>
<evidence type="ECO:0000259" key="3">
    <source>
        <dbReference type="Pfam" id="PF24883"/>
    </source>
</evidence>
<evidence type="ECO:0000313" key="5">
    <source>
        <dbReference type="Proteomes" id="UP000629468"/>
    </source>
</evidence>
<feature type="compositionally biased region" description="Polar residues" evidence="2">
    <location>
        <begin position="84"/>
        <end position="100"/>
    </location>
</feature>
<dbReference type="Gene3D" id="3.40.50.300">
    <property type="entry name" value="P-loop containing nucleotide triphosphate hydrolases"/>
    <property type="match status" value="1"/>
</dbReference>
<organism evidence="4 5">
    <name type="scientific">Agaricus bisporus var. burnettii</name>
    <dbReference type="NCBI Taxonomy" id="192524"/>
    <lineage>
        <taxon>Eukaryota</taxon>
        <taxon>Fungi</taxon>
        <taxon>Dikarya</taxon>
        <taxon>Basidiomycota</taxon>
        <taxon>Agaricomycotina</taxon>
        <taxon>Agaricomycetes</taxon>
        <taxon>Agaricomycetidae</taxon>
        <taxon>Agaricales</taxon>
        <taxon>Agaricineae</taxon>
        <taxon>Agaricaceae</taxon>
        <taxon>Agaricus</taxon>
    </lineage>
</organism>
<dbReference type="InterPro" id="IPR027417">
    <property type="entry name" value="P-loop_NTPase"/>
</dbReference>
<sequence>MPITLSIPSTFTGSKCLQSTRRLPPLPICGDSELLAPAFPSTHAGDIRPLPPLPVIRDDQIPAPILPEELNRPLSPPPMYGEETPTNSHSFTPLTRSSSPLPIHDEEKPIVSYMLSMPTGPIRPLPSLPISCDKPIPVLKVSTAISRARPLPALPHESIASMRPLPPLPDSELKSPGFFTDAQNFVLNHANFTETVSHIHNTSSKERTIFDLLEPYTMLDATKDSGARYPPPQCHPKTRQNIKTKLANWLYDEKHEWKVFYICGFAGTGKSAIAQTFADSCDEWKKLGGAYFFSKMAGSDKLETVVPTLAYQLAISVPEYKSILTAELANDPLLLRSSPPVQFKRLIVQPFSTLQLQRHRETLVIILDGLDECEGRRAQLMILEMISGSLHTTPGLPLRWLIFSRPEAHLKYKFLRLAGCGYEELVVDAECRDDVEFVRERIADIKVTYDDIIPRGWPSQDELRKLLDEASGNFEVASASLDEFAALLNARLDAFSKLTLYAA</sequence>
<evidence type="ECO:0000313" key="4">
    <source>
        <dbReference type="EMBL" id="KAF7770785.1"/>
    </source>
</evidence>
<feature type="region of interest" description="Disordered" evidence="2">
    <location>
        <begin position="74"/>
        <end position="102"/>
    </location>
</feature>
<proteinExistence type="predicted"/>
<evidence type="ECO:0000256" key="2">
    <source>
        <dbReference type="SAM" id="MobiDB-lite"/>
    </source>
</evidence>
<dbReference type="InterPro" id="IPR056884">
    <property type="entry name" value="NPHP3-like_N"/>
</dbReference>
<dbReference type="PANTHER" id="PTHR10039">
    <property type="entry name" value="AMELOGENIN"/>
    <property type="match status" value="1"/>
</dbReference>
<comment type="caution">
    <text evidence="4">The sequence shown here is derived from an EMBL/GenBank/DDBJ whole genome shotgun (WGS) entry which is preliminary data.</text>
</comment>
<gene>
    <name evidence="4" type="ORF">Agabi119p4_6759</name>
</gene>
<evidence type="ECO:0000256" key="1">
    <source>
        <dbReference type="ARBA" id="ARBA00022737"/>
    </source>
</evidence>